<evidence type="ECO:0000313" key="2">
    <source>
        <dbReference type="Proteomes" id="UP000245631"/>
    </source>
</evidence>
<dbReference type="EMBL" id="QGGH01000011">
    <property type="protein sequence ID" value="PWJ88441.1"/>
    <property type="molecule type" value="Genomic_DNA"/>
</dbReference>
<dbReference type="Pfam" id="PF26092">
    <property type="entry name" value="T4_Y16D"/>
    <property type="match status" value="1"/>
</dbReference>
<accession>A0A8E2W882</accession>
<dbReference type="RefSeq" id="WP_109670531.1">
    <property type="nucleotide sequence ID" value="NZ_QGGH01000011.1"/>
</dbReference>
<protein>
    <submittedName>
        <fullName evidence="1">Uncharacterized protein</fullName>
    </submittedName>
</protein>
<sequence length="89" mass="10003">MTRAERIVSAAIQHQGVTISLPMPARHAQVLHCAEQFLPDYALPAFCQGFLTSEGRFVNRVQARQIGYIAGQEPKTTGNERDLYSEDLW</sequence>
<dbReference type="Proteomes" id="UP000245631">
    <property type="component" value="Unassembled WGS sequence"/>
</dbReference>
<organism evidence="1 2">
    <name type="scientific">Rhizobium loti</name>
    <name type="common">Mesorhizobium loti</name>
    <dbReference type="NCBI Taxonomy" id="381"/>
    <lineage>
        <taxon>Bacteria</taxon>
        <taxon>Pseudomonadati</taxon>
        <taxon>Pseudomonadota</taxon>
        <taxon>Alphaproteobacteria</taxon>
        <taxon>Hyphomicrobiales</taxon>
        <taxon>Phyllobacteriaceae</taxon>
        <taxon>Mesorhizobium</taxon>
    </lineage>
</organism>
<dbReference type="InterPro" id="IPR058630">
    <property type="entry name" value="T4_Y16D"/>
</dbReference>
<dbReference type="GeneID" id="61054936"/>
<evidence type="ECO:0000313" key="1">
    <source>
        <dbReference type="EMBL" id="PWJ88441.1"/>
    </source>
</evidence>
<proteinExistence type="predicted"/>
<gene>
    <name evidence="1" type="ORF">C8D77_111164</name>
</gene>
<reference evidence="1 2" key="1">
    <citation type="submission" date="2018-05" db="EMBL/GenBank/DDBJ databases">
        <title>Genomic Encyclopedia of Type Strains, Phase IV (KMG-IV): sequencing the most valuable type-strain genomes for metagenomic binning, comparative biology and taxonomic classification.</title>
        <authorList>
            <person name="Goeker M."/>
        </authorList>
    </citation>
    <scope>NUCLEOTIDE SEQUENCE [LARGE SCALE GENOMIC DNA]</scope>
    <source>
        <strain evidence="1 2">DSM 2626</strain>
    </source>
</reference>
<dbReference type="AlphaFoldDB" id="A0A8E2W882"/>
<name>A0A8E2W882_RHILI</name>
<comment type="caution">
    <text evidence="1">The sequence shown here is derived from an EMBL/GenBank/DDBJ whole genome shotgun (WGS) entry which is preliminary data.</text>
</comment>